<dbReference type="CDD" id="cd00180">
    <property type="entry name" value="PKc"/>
    <property type="match status" value="1"/>
</dbReference>
<dbReference type="Gene3D" id="1.10.510.10">
    <property type="entry name" value="Transferase(Phosphotransferase) domain 1"/>
    <property type="match status" value="1"/>
</dbReference>
<dbReference type="PROSITE" id="PS00107">
    <property type="entry name" value="PROTEIN_KINASE_ATP"/>
    <property type="match status" value="1"/>
</dbReference>
<evidence type="ECO:0000256" key="5">
    <source>
        <dbReference type="PROSITE-ProRule" id="PRU10141"/>
    </source>
</evidence>
<feature type="binding site" evidence="5">
    <location>
        <position position="45"/>
    </location>
    <ligand>
        <name>ATP</name>
        <dbReference type="ChEBI" id="CHEBI:30616"/>
    </ligand>
</feature>
<evidence type="ECO:0000259" key="6">
    <source>
        <dbReference type="PROSITE" id="PS50011"/>
    </source>
</evidence>
<evidence type="ECO:0000256" key="3">
    <source>
        <dbReference type="ARBA" id="ARBA00022777"/>
    </source>
</evidence>
<gene>
    <name evidence="7" type="ORF">GCM10011389_40700</name>
</gene>
<evidence type="ECO:0000313" key="7">
    <source>
        <dbReference type="EMBL" id="GGD28973.1"/>
    </source>
</evidence>
<evidence type="ECO:0000256" key="2">
    <source>
        <dbReference type="ARBA" id="ARBA00022741"/>
    </source>
</evidence>
<feature type="domain" description="Protein kinase" evidence="6">
    <location>
        <begin position="16"/>
        <end position="295"/>
    </location>
</feature>
<dbReference type="EMBL" id="BMIN01000029">
    <property type="protein sequence ID" value="GGD28973.1"/>
    <property type="molecule type" value="Genomic_DNA"/>
</dbReference>
<dbReference type="PROSITE" id="PS50011">
    <property type="entry name" value="PROTEIN_KINASE_DOM"/>
    <property type="match status" value="1"/>
</dbReference>
<evidence type="ECO:0000256" key="1">
    <source>
        <dbReference type="ARBA" id="ARBA00022679"/>
    </source>
</evidence>
<dbReference type="SMART" id="SM00219">
    <property type="entry name" value="TyrKc"/>
    <property type="match status" value="1"/>
</dbReference>
<dbReference type="PROSITE" id="PS00109">
    <property type="entry name" value="PROTEIN_KINASE_TYR"/>
    <property type="match status" value="1"/>
</dbReference>
<keyword evidence="2 5" id="KW-0547">Nucleotide-binding</keyword>
<dbReference type="Proteomes" id="UP000642571">
    <property type="component" value="Unassembled WGS sequence"/>
</dbReference>
<dbReference type="InterPro" id="IPR020635">
    <property type="entry name" value="Tyr_kinase_cat_dom"/>
</dbReference>
<keyword evidence="3" id="KW-0418">Kinase</keyword>
<proteinExistence type="predicted"/>
<evidence type="ECO:0000256" key="4">
    <source>
        <dbReference type="ARBA" id="ARBA00022840"/>
    </source>
</evidence>
<keyword evidence="4 5" id="KW-0067">ATP-binding</keyword>
<evidence type="ECO:0000313" key="8">
    <source>
        <dbReference type="Proteomes" id="UP000642571"/>
    </source>
</evidence>
<dbReference type="PANTHER" id="PTHR11042">
    <property type="entry name" value="EUKARYOTIC TRANSLATION INITIATION FACTOR 2-ALPHA KINASE EIF2-ALPHA KINASE -RELATED"/>
    <property type="match status" value="1"/>
</dbReference>
<dbReference type="InterPro" id="IPR000719">
    <property type="entry name" value="Prot_kinase_dom"/>
</dbReference>
<dbReference type="InterPro" id="IPR050339">
    <property type="entry name" value="CC_SR_Kinase"/>
</dbReference>
<name>A0ABQ1QL46_9BACI</name>
<comment type="caution">
    <text evidence="7">The sequence shown here is derived from an EMBL/GenBank/DDBJ whole genome shotgun (WGS) entry which is preliminary data.</text>
</comment>
<dbReference type="SUPFAM" id="SSF56112">
    <property type="entry name" value="Protein kinase-like (PK-like)"/>
    <property type="match status" value="1"/>
</dbReference>
<keyword evidence="1" id="KW-0808">Transferase</keyword>
<protein>
    <recommendedName>
        <fullName evidence="6">Protein kinase domain-containing protein</fullName>
    </recommendedName>
</protein>
<dbReference type="InterPro" id="IPR017441">
    <property type="entry name" value="Protein_kinase_ATP_BS"/>
</dbReference>
<organism evidence="7 8">
    <name type="scientific">Pontibacillus salipaludis</name>
    <dbReference type="NCBI Taxonomy" id="1697394"/>
    <lineage>
        <taxon>Bacteria</taxon>
        <taxon>Bacillati</taxon>
        <taxon>Bacillota</taxon>
        <taxon>Bacilli</taxon>
        <taxon>Bacillales</taxon>
        <taxon>Bacillaceae</taxon>
        <taxon>Pontibacillus</taxon>
    </lineage>
</organism>
<keyword evidence="8" id="KW-1185">Reference proteome</keyword>
<sequence>MLNPGDVIRFDKEKDFTHVRPLGSGGTGDAHLLKDETTDMEFAFKKYAPKDEEHEDEYFRRFVDEIKILFLISHPNIVRVYNYYLYPEHTLGYLQMEYIDGDPIDQFTPIFSDWEEIFTKTISAFEYLESKNILHRDIRPANILIDKGEDVKVIDFGFGKRLVGRDQDGRSVLLNWPVTQLPNETDVDGIYNHQSEIYFVGKLFSSIVGEDQTSFKFQPIITKMIQVDPNERYLSFRDISVDISEGALTENFSAEDKDMYREFATILSQYLNHHTNSYEPIKDPSTVLSRLYSLIRYSSLEDYIQDNGKLIRCFVENGYSYKTRNNIPVSTVVDFYRFFKSLALYQQKIVLDNIDMRLSQIEIVFDIEDDDLPF</sequence>
<dbReference type="InterPro" id="IPR011009">
    <property type="entry name" value="Kinase-like_dom_sf"/>
</dbReference>
<dbReference type="Pfam" id="PF00069">
    <property type="entry name" value="Pkinase"/>
    <property type="match status" value="1"/>
</dbReference>
<dbReference type="RefSeq" id="WP_188656161.1">
    <property type="nucleotide sequence ID" value="NZ_BMIN01000029.1"/>
</dbReference>
<reference evidence="8" key="1">
    <citation type="journal article" date="2019" name="Int. J. Syst. Evol. Microbiol.">
        <title>The Global Catalogue of Microorganisms (GCM) 10K type strain sequencing project: providing services to taxonomists for standard genome sequencing and annotation.</title>
        <authorList>
            <consortium name="The Broad Institute Genomics Platform"/>
            <consortium name="The Broad Institute Genome Sequencing Center for Infectious Disease"/>
            <person name="Wu L."/>
            <person name="Ma J."/>
        </authorList>
    </citation>
    <scope>NUCLEOTIDE SEQUENCE [LARGE SCALE GENOMIC DNA]</scope>
    <source>
        <strain evidence="8">CGMCC 1.15353</strain>
    </source>
</reference>
<accession>A0ABQ1QL46</accession>
<dbReference type="InterPro" id="IPR008266">
    <property type="entry name" value="Tyr_kinase_AS"/>
</dbReference>